<dbReference type="Gene3D" id="2.160.20.80">
    <property type="entry name" value="E3 ubiquitin-protein ligase SopA"/>
    <property type="match status" value="1"/>
</dbReference>
<name>A0A2W1JND7_9CYAN</name>
<gene>
    <name evidence="2" type="primary">pipB_1</name>
    <name evidence="2" type="ORF">C1752_00681</name>
</gene>
<dbReference type="InterPro" id="IPR051082">
    <property type="entry name" value="Pentapeptide-BTB/POZ_domain"/>
</dbReference>
<organism evidence="2 3">
    <name type="scientific">Acaryochloris thomasi RCC1774</name>
    <dbReference type="NCBI Taxonomy" id="1764569"/>
    <lineage>
        <taxon>Bacteria</taxon>
        <taxon>Bacillati</taxon>
        <taxon>Cyanobacteriota</taxon>
        <taxon>Cyanophyceae</taxon>
        <taxon>Acaryochloridales</taxon>
        <taxon>Acaryochloridaceae</taxon>
        <taxon>Acaryochloris</taxon>
        <taxon>Acaryochloris thomasi</taxon>
    </lineage>
</organism>
<comment type="caution">
    <text evidence="2">The sequence shown here is derived from an EMBL/GenBank/DDBJ whole genome shotgun (WGS) entry which is preliminary data.</text>
</comment>
<evidence type="ECO:0000313" key="3">
    <source>
        <dbReference type="Proteomes" id="UP000248857"/>
    </source>
</evidence>
<sequence>MNQSFVTALALVSALAVSFPVRAEQPAQVRQLIETNICAGCDLSGADLSQAHLIGADLRNANLRDANLVEANLEGADLTGANLQGADLTQSFLTNAVLTKVNLDSVNLTQARRDSIITEEETSTPSAGLAGIEGQELKAERISLY</sequence>
<keyword evidence="3" id="KW-1185">Reference proteome</keyword>
<evidence type="ECO:0000256" key="1">
    <source>
        <dbReference type="SAM" id="SignalP"/>
    </source>
</evidence>
<proteinExistence type="predicted"/>
<dbReference type="OrthoDB" id="573053at2"/>
<dbReference type="InterPro" id="IPR001646">
    <property type="entry name" value="5peptide_repeat"/>
</dbReference>
<feature type="signal peptide" evidence="1">
    <location>
        <begin position="1"/>
        <end position="23"/>
    </location>
</feature>
<dbReference type="SUPFAM" id="SSF141571">
    <property type="entry name" value="Pentapeptide repeat-like"/>
    <property type="match status" value="1"/>
</dbReference>
<evidence type="ECO:0000313" key="2">
    <source>
        <dbReference type="EMBL" id="PZD74848.1"/>
    </source>
</evidence>
<dbReference type="Proteomes" id="UP000248857">
    <property type="component" value="Unassembled WGS sequence"/>
</dbReference>
<keyword evidence="1" id="KW-0732">Signal</keyword>
<feature type="chain" id="PRO_5015935941" evidence="1">
    <location>
        <begin position="24"/>
        <end position="145"/>
    </location>
</feature>
<dbReference type="Pfam" id="PF00805">
    <property type="entry name" value="Pentapeptide"/>
    <property type="match status" value="1"/>
</dbReference>
<accession>A0A2W1JND7</accession>
<dbReference type="RefSeq" id="WP_110984664.1">
    <property type="nucleotide sequence ID" value="NZ_CAWNWM010000002.1"/>
</dbReference>
<reference evidence="2 3" key="1">
    <citation type="journal article" date="2018" name="Sci. Rep.">
        <title>A novel species of the marine cyanobacterium Acaryochloris with a unique pigment content and lifestyle.</title>
        <authorList>
            <person name="Partensky F."/>
            <person name="Six C."/>
            <person name="Ratin M."/>
            <person name="Garczarek L."/>
            <person name="Vaulot D."/>
            <person name="Probert I."/>
            <person name="Calteau A."/>
            <person name="Gourvil P."/>
            <person name="Marie D."/>
            <person name="Grebert T."/>
            <person name="Bouchier C."/>
            <person name="Le Panse S."/>
            <person name="Gachenot M."/>
            <person name="Rodriguez F."/>
            <person name="Garrido J.L."/>
        </authorList>
    </citation>
    <scope>NUCLEOTIDE SEQUENCE [LARGE SCALE GENOMIC DNA]</scope>
    <source>
        <strain evidence="2 3">RCC1774</strain>
    </source>
</reference>
<dbReference type="PANTHER" id="PTHR14136:SF17">
    <property type="entry name" value="BTB_POZ DOMAIN-CONTAINING PROTEIN KCTD9"/>
    <property type="match status" value="1"/>
</dbReference>
<dbReference type="AlphaFoldDB" id="A0A2W1JND7"/>
<dbReference type="PANTHER" id="PTHR14136">
    <property type="entry name" value="BTB_POZ DOMAIN-CONTAINING PROTEIN KCTD9"/>
    <property type="match status" value="1"/>
</dbReference>
<dbReference type="EMBL" id="PQWO01000002">
    <property type="protein sequence ID" value="PZD74848.1"/>
    <property type="molecule type" value="Genomic_DNA"/>
</dbReference>
<protein>
    <submittedName>
        <fullName evidence="2">Secreted effector protein PipB</fullName>
    </submittedName>
</protein>